<accession>A0A0P9P4S4</accession>
<evidence type="ECO:0000313" key="2">
    <source>
        <dbReference type="EMBL" id="KPW79401.1"/>
    </source>
</evidence>
<feature type="region of interest" description="Disordered" evidence="1">
    <location>
        <begin position="1"/>
        <end position="70"/>
    </location>
</feature>
<proteinExistence type="predicted"/>
<dbReference type="Proteomes" id="UP000281372">
    <property type="component" value="Unassembled WGS sequence"/>
</dbReference>
<comment type="caution">
    <text evidence="2">The sequence shown here is derived from an EMBL/GenBank/DDBJ whole genome shotgun (WGS) entry which is preliminary data.</text>
</comment>
<dbReference type="Proteomes" id="UP000050564">
    <property type="component" value="Unassembled WGS sequence"/>
</dbReference>
<name>A0A0P9P4S4_PSECA</name>
<dbReference type="EMBL" id="LJPX01000119">
    <property type="protein sequence ID" value="KPW79401.1"/>
    <property type="molecule type" value="Genomic_DNA"/>
</dbReference>
<feature type="compositionally biased region" description="Basic and acidic residues" evidence="1">
    <location>
        <begin position="1"/>
        <end position="10"/>
    </location>
</feature>
<dbReference type="RefSeq" id="WP_074801773.1">
    <property type="nucleotide sequence ID" value="NZ_FNKU01000003.1"/>
</dbReference>
<dbReference type="EMBL" id="RBOW01000990">
    <property type="protein sequence ID" value="RMN17744.1"/>
    <property type="molecule type" value="Genomic_DNA"/>
</dbReference>
<sequence length="70" mass="8285">MKKLVHREPWWELPPKPGQNETDCSWGYLEQYDDGSFNFDNTQRPSDDEIRNRKGCRSNPNREGVTTQND</sequence>
<evidence type="ECO:0000313" key="3">
    <source>
        <dbReference type="EMBL" id="RMN17744.1"/>
    </source>
</evidence>
<dbReference type="PATRIC" id="fig|86840.3.peg.6035"/>
<organism evidence="2 4">
    <name type="scientific">Pseudomonas cannabina</name>
    <dbReference type="NCBI Taxonomy" id="86840"/>
    <lineage>
        <taxon>Bacteria</taxon>
        <taxon>Pseudomonadati</taxon>
        <taxon>Pseudomonadota</taxon>
        <taxon>Gammaproteobacteria</taxon>
        <taxon>Pseudomonadales</taxon>
        <taxon>Pseudomonadaceae</taxon>
        <taxon>Pseudomonas</taxon>
    </lineage>
</organism>
<dbReference type="GO" id="GO:0016301">
    <property type="term" value="F:kinase activity"/>
    <property type="evidence" value="ECO:0007669"/>
    <property type="project" value="UniProtKB-KW"/>
</dbReference>
<evidence type="ECO:0000313" key="5">
    <source>
        <dbReference type="Proteomes" id="UP000281372"/>
    </source>
</evidence>
<protein>
    <submittedName>
        <fullName evidence="2">Protein kinase</fullName>
    </submittedName>
</protein>
<feature type="compositionally biased region" description="Polar residues" evidence="1">
    <location>
        <begin position="58"/>
        <end position="70"/>
    </location>
</feature>
<evidence type="ECO:0000313" key="4">
    <source>
        <dbReference type="Proteomes" id="UP000050564"/>
    </source>
</evidence>
<gene>
    <name evidence="2" type="ORF">ALO81_200390</name>
    <name evidence="3" type="ORF">ALQ64_00775</name>
</gene>
<reference evidence="3 5" key="2">
    <citation type="submission" date="2018-08" db="EMBL/GenBank/DDBJ databases">
        <title>Recombination of ecologically and evolutionarily significant loci maintains genetic cohesion in the Pseudomonas syringae species complex.</title>
        <authorList>
            <person name="Dillon M."/>
            <person name="Thakur S."/>
            <person name="Almeida R.N.D."/>
            <person name="Weir B.S."/>
            <person name="Guttman D.S."/>
        </authorList>
    </citation>
    <scope>NUCLEOTIDE SEQUENCE [LARGE SCALE GENOMIC DNA]</scope>
    <source>
        <strain evidence="3 5">ICMP 2821</strain>
    </source>
</reference>
<reference evidence="2 4" key="1">
    <citation type="submission" date="2015-09" db="EMBL/GenBank/DDBJ databases">
        <title>Genome announcement of multiple Pseudomonas syringae strains.</title>
        <authorList>
            <person name="Thakur S."/>
            <person name="Wang P.W."/>
            <person name="Gong Y."/>
            <person name="Weir B.S."/>
            <person name="Guttman D.S."/>
        </authorList>
    </citation>
    <scope>NUCLEOTIDE SEQUENCE [LARGE SCALE GENOMIC DNA]</scope>
    <source>
        <strain evidence="2 4">ICMP2823</strain>
    </source>
</reference>
<evidence type="ECO:0000256" key="1">
    <source>
        <dbReference type="SAM" id="MobiDB-lite"/>
    </source>
</evidence>
<dbReference type="AlphaFoldDB" id="A0A0P9P4S4"/>
<keyword evidence="2" id="KW-0808">Transferase</keyword>
<keyword evidence="2" id="KW-0418">Kinase</keyword>